<dbReference type="InterPro" id="IPR018790">
    <property type="entry name" value="DUF2358"/>
</dbReference>
<gene>
    <name evidence="1" type="ORF">Slati_0307300</name>
</gene>
<reference evidence="1" key="1">
    <citation type="submission" date="2020-06" db="EMBL/GenBank/DDBJ databases">
        <authorList>
            <person name="Li T."/>
            <person name="Hu X."/>
            <person name="Zhang T."/>
            <person name="Song X."/>
            <person name="Zhang H."/>
            <person name="Dai N."/>
            <person name="Sheng W."/>
            <person name="Hou X."/>
            <person name="Wei L."/>
        </authorList>
    </citation>
    <scope>NUCLEOTIDE SEQUENCE</scope>
    <source>
        <strain evidence="1">KEN1</strain>
        <tissue evidence="1">Leaf</tissue>
    </source>
</reference>
<dbReference type="EMBL" id="JACGWN010000001">
    <property type="protein sequence ID" value="KAL0464197.1"/>
    <property type="molecule type" value="Genomic_DNA"/>
</dbReference>
<evidence type="ECO:0000313" key="1">
    <source>
        <dbReference type="EMBL" id="KAL0464197.1"/>
    </source>
</evidence>
<reference evidence="1" key="2">
    <citation type="journal article" date="2024" name="Plant">
        <title>Genomic evolution and insights into agronomic trait innovations of Sesamum species.</title>
        <authorList>
            <person name="Miao H."/>
            <person name="Wang L."/>
            <person name="Qu L."/>
            <person name="Liu H."/>
            <person name="Sun Y."/>
            <person name="Le M."/>
            <person name="Wang Q."/>
            <person name="Wei S."/>
            <person name="Zheng Y."/>
            <person name="Lin W."/>
            <person name="Duan Y."/>
            <person name="Cao H."/>
            <person name="Xiong S."/>
            <person name="Wang X."/>
            <person name="Wei L."/>
            <person name="Li C."/>
            <person name="Ma Q."/>
            <person name="Ju M."/>
            <person name="Zhao R."/>
            <person name="Li G."/>
            <person name="Mu C."/>
            <person name="Tian Q."/>
            <person name="Mei H."/>
            <person name="Zhang T."/>
            <person name="Gao T."/>
            <person name="Zhang H."/>
        </authorList>
    </citation>
    <scope>NUCLEOTIDE SEQUENCE</scope>
    <source>
        <strain evidence="1">KEN1</strain>
    </source>
</reference>
<sequence>MAGLRSCVWPRPLHILPLRNKRVEGFRCCSNSSNGNTEGTQTPQLLKIAVGAVTEFLRLFTPAGRHVCFSKHSDPIGRETVLVDDEWKDEISLSNVDDVLSIIRSDYEKAYFVTGLFTSAIYANECTFEDPTIKFQGKDLYARNLSLLLPFLLDPSIRLKGIEKGLDSEKEFIVASWKLRTYLKLPWKPLISVDGRLYMIRRDLELFGMLRDGTFLHLKQLFRYLLLVLRGQTGEEFTVPDGQGDYSSSERSK</sequence>
<name>A0AAW2YFQ3_9LAMI</name>
<dbReference type="Pfam" id="PF10184">
    <property type="entry name" value="DUF2358"/>
    <property type="match status" value="1"/>
</dbReference>
<protein>
    <submittedName>
        <fullName evidence="1">Uncharacterized protein</fullName>
    </submittedName>
</protein>
<organism evidence="1">
    <name type="scientific">Sesamum latifolium</name>
    <dbReference type="NCBI Taxonomy" id="2727402"/>
    <lineage>
        <taxon>Eukaryota</taxon>
        <taxon>Viridiplantae</taxon>
        <taxon>Streptophyta</taxon>
        <taxon>Embryophyta</taxon>
        <taxon>Tracheophyta</taxon>
        <taxon>Spermatophyta</taxon>
        <taxon>Magnoliopsida</taxon>
        <taxon>eudicotyledons</taxon>
        <taxon>Gunneridae</taxon>
        <taxon>Pentapetalae</taxon>
        <taxon>asterids</taxon>
        <taxon>lamiids</taxon>
        <taxon>Lamiales</taxon>
        <taxon>Pedaliaceae</taxon>
        <taxon>Sesamum</taxon>
    </lineage>
</organism>
<proteinExistence type="predicted"/>
<dbReference type="PANTHER" id="PTHR34123:SF4">
    <property type="entry name" value="PHOSPHORIBOSYLTRANSFERASE-LIKE PROTEIN, PUTATIVE (DUF2358)-RELATED"/>
    <property type="match status" value="1"/>
</dbReference>
<dbReference type="AlphaFoldDB" id="A0AAW2YFQ3"/>
<comment type="caution">
    <text evidence="1">The sequence shown here is derived from an EMBL/GenBank/DDBJ whole genome shotgun (WGS) entry which is preliminary data.</text>
</comment>
<dbReference type="PANTHER" id="PTHR34123">
    <property type="entry name" value="OS04G0578200 PROTEIN"/>
    <property type="match status" value="1"/>
</dbReference>
<accession>A0AAW2YFQ3</accession>